<dbReference type="SUPFAM" id="SSF50729">
    <property type="entry name" value="PH domain-like"/>
    <property type="match status" value="1"/>
</dbReference>
<feature type="compositionally biased region" description="Pro residues" evidence="1">
    <location>
        <begin position="480"/>
        <end position="491"/>
    </location>
</feature>
<dbReference type="AlphaFoldDB" id="A0A6S7JBB4"/>
<organism evidence="4 5">
    <name type="scientific">Paramuricea clavata</name>
    <name type="common">Red gorgonian</name>
    <name type="synonym">Violescent sea-whip</name>
    <dbReference type="NCBI Taxonomy" id="317549"/>
    <lineage>
        <taxon>Eukaryota</taxon>
        <taxon>Metazoa</taxon>
        <taxon>Cnidaria</taxon>
        <taxon>Anthozoa</taxon>
        <taxon>Octocorallia</taxon>
        <taxon>Malacalcyonacea</taxon>
        <taxon>Plexauridae</taxon>
        <taxon>Paramuricea</taxon>
    </lineage>
</organism>
<feature type="compositionally biased region" description="Low complexity" evidence="1">
    <location>
        <begin position="427"/>
        <end position="437"/>
    </location>
</feature>
<feature type="region of interest" description="Disordered" evidence="1">
    <location>
        <begin position="234"/>
        <end position="255"/>
    </location>
</feature>
<dbReference type="InterPro" id="IPR001849">
    <property type="entry name" value="PH_domain"/>
</dbReference>
<dbReference type="InterPro" id="IPR039664">
    <property type="entry name" value="GRB/APBB1IP"/>
</dbReference>
<dbReference type="InterPro" id="IPR000159">
    <property type="entry name" value="RA_dom"/>
</dbReference>
<dbReference type="OrthoDB" id="6235964at2759"/>
<dbReference type="PROSITE" id="PS50003">
    <property type="entry name" value="PH_DOMAIN"/>
    <property type="match status" value="1"/>
</dbReference>
<dbReference type="SMART" id="SM00233">
    <property type="entry name" value="PH"/>
    <property type="match status" value="1"/>
</dbReference>
<dbReference type="PROSITE" id="PS50200">
    <property type="entry name" value="RA"/>
    <property type="match status" value="1"/>
</dbReference>
<dbReference type="PANTHER" id="PTHR11243">
    <property type="entry name" value="GROWTH FACTOR RECEPTOR-BOUND PROTEIN"/>
    <property type="match status" value="1"/>
</dbReference>
<feature type="compositionally biased region" description="Basic and acidic residues" evidence="1">
    <location>
        <begin position="309"/>
        <end position="327"/>
    </location>
</feature>
<dbReference type="CDD" id="cd01259">
    <property type="entry name" value="PH_APBB1IP"/>
    <property type="match status" value="1"/>
</dbReference>
<dbReference type="GO" id="GO:0007165">
    <property type="term" value="P:signal transduction"/>
    <property type="evidence" value="ECO:0007669"/>
    <property type="project" value="InterPro"/>
</dbReference>
<dbReference type="EMBL" id="CACRXK020014096">
    <property type="protein sequence ID" value="CAB4026250.1"/>
    <property type="molecule type" value="Genomic_DNA"/>
</dbReference>
<evidence type="ECO:0000313" key="4">
    <source>
        <dbReference type="EMBL" id="CAB4026250.1"/>
    </source>
</evidence>
<dbReference type="SUPFAM" id="SSF54236">
    <property type="entry name" value="Ubiquitin-like"/>
    <property type="match status" value="1"/>
</dbReference>
<feature type="compositionally biased region" description="Pro residues" evidence="1">
    <location>
        <begin position="409"/>
        <end position="426"/>
    </location>
</feature>
<dbReference type="InterPro" id="IPR039665">
    <property type="entry name" value="PH_APBB1IP"/>
</dbReference>
<keyword evidence="5" id="KW-1185">Reference proteome</keyword>
<protein>
    <submittedName>
        <fullName evidence="4">Amyloid beta A4 -binding family B member 1-interacting -like isoform X2</fullName>
    </submittedName>
</protein>
<dbReference type="Proteomes" id="UP001152795">
    <property type="component" value="Unassembled WGS sequence"/>
</dbReference>
<evidence type="ECO:0000313" key="5">
    <source>
        <dbReference type="Proteomes" id="UP001152795"/>
    </source>
</evidence>
<dbReference type="Gene3D" id="3.10.20.90">
    <property type="entry name" value="Phosphatidylinositol 3-kinase Catalytic Subunit, Chain A, domain 1"/>
    <property type="match status" value="1"/>
</dbReference>
<feature type="non-terminal residue" evidence="4">
    <location>
        <position position="1"/>
    </location>
</feature>
<dbReference type="InterPro" id="IPR029071">
    <property type="entry name" value="Ubiquitin-like_domsf"/>
</dbReference>
<gene>
    <name evidence="4" type="ORF">PACLA_8A027643</name>
</gene>
<feature type="compositionally biased region" description="Basic and acidic residues" evidence="1">
    <location>
        <begin position="455"/>
        <end position="464"/>
    </location>
</feature>
<dbReference type="InterPro" id="IPR011993">
    <property type="entry name" value="PH-like_dom_sf"/>
</dbReference>
<evidence type="ECO:0000256" key="1">
    <source>
        <dbReference type="SAM" id="MobiDB-lite"/>
    </source>
</evidence>
<dbReference type="Gene3D" id="2.30.29.30">
    <property type="entry name" value="Pleckstrin-homology domain (PH domain)/Phosphotyrosine-binding domain (PTB)"/>
    <property type="match status" value="1"/>
</dbReference>
<feature type="compositionally biased region" description="Low complexity" evidence="1">
    <location>
        <begin position="373"/>
        <end position="389"/>
    </location>
</feature>
<name>A0A6S7JBB4_PARCT</name>
<feature type="compositionally biased region" description="Basic and acidic residues" evidence="1">
    <location>
        <begin position="236"/>
        <end position="255"/>
    </location>
</feature>
<evidence type="ECO:0000259" key="3">
    <source>
        <dbReference type="PROSITE" id="PS50200"/>
    </source>
</evidence>
<feature type="domain" description="Ras-associating" evidence="3">
    <location>
        <begin position="1"/>
        <end position="32"/>
    </location>
</feature>
<proteinExistence type="predicted"/>
<dbReference type="Pfam" id="PF00169">
    <property type="entry name" value="PH"/>
    <property type="match status" value="1"/>
</dbReference>
<evidence type="ECO:0000259" key="2">
    <source>
        <dbReference type="PROSITE" id="PS50003"/>
    </source>
</evidence>
<feature type="region of interest" description="Disordered" evidence="1">
    <location>
        <begin position="274"/>
        <end position="497"/>
    </location>
</feature>
<comment type="caution">
    <text evidence="4">The sequence shown here is derived from an EMBL/GenBank/DDBJ whole genome shotgun (WGS) entry which is preliminary data.</text>
</comment>
<accession>A0A6S7JBB4</accession>
<sequence>RVLEDHECIVDIVSQWPRETDNQIVFTMRRDKYVLFKNPQNYLLSSDTHEGSARLAEQSKDTLISEFFKPDAMRLPNLDGVLYLKEGRKAWKKHYFLLRASGIYYTPKGKTKNQRNMSCLVSFESTYVYTTAEFKRNQKAPTDHCFVVKPSISKDLESRQVKCLCASDAKTMQRWVTCIRVGKFGYKMLENKNSVHQEVEDLTVGTIKRTRTLSSGSSSSSEFGSLQENGFVRGRARSDVTDQSHRKGSIRKKEVPVQGSRILAKLFQEAWKKGAEVEQAQSPTSPPTSFSPSRTAQTPHSGLRSFFVENEKLRNLDNIKEEDEVKHSNKGAPLVLDPAPPPRKSFSNQGANSVAPPNQGRNSVPPPPPPSLPKVLRIAPTDTNSSPSTRSPPPISQEEAPRNGLDTPQYPPRGITPPPPPPPPLQRPDSPSFNEDFPLPPPPMLPSPDEGTSSSDHKKGKPEIHFPPPPPLPANNCGSGPPPPPPPPPLPDSATSF</sequence>
<feature type="domain" description="PH" evidence="2">
    <location>
        <begin position="75"/>
        <end position="184"/>
    </location>
</feature>
<dbReference type="PANTHER" id="PTHR11243:SF23">
    <property type="entry name" value="LD06925P"/>
    <property type="match status" value="1"/>
</dbReference>
<reference evidence="4" key="1">
    <citation type="submission" date="2020-04" db="EMBL/GenBank/DDBJ databases">
        <authorList>
            <person name="Alioto T."/>
            <person name="Alioto T."/>
            <person name="Gomez Garrido J."/>
        </authorList>
    </citation>
    <scope>NUCLEOTIDE SEQUENCE</scope>
    <source>
        <strain evidence="4">A484AB</strain>
    </source>
</reference>